<dbReference type="GO" id="GO:0006629">
    <property type="term" value="P:lipid metabolic process"/>
    <property type="evidence" value="ECO:0007669"/>
    <property type="project" value="InterPro"/>
</dbReference>
<sequence>MLTSLRTMILAALAAASTVQALPQAQTASSSAATPSTSSTGSSGGKACNNSPTLCGRQYNSITHMGAHNSAFLRDQSTGNSISGNQFQNATVALGAGLRLLQAQVHKPNTTLELCHTSCGLLDAGALASWLSKINDWMVNNPNEVITILLVNSDKAPVSDFASAFESSGLSKIAYKPASNTPTSIWPTLQSMISANTRVVTFITNTQYSTSAPYLLPEFDHVFETPFEVSTINGFNCTVDRPSRASPASSSLSNGYMSLVNHFKYQSVISGLEIPDVTSIDTVNSAATTTTGNLGKHLQDCKAEWNKAPNFVLVDFWNRGDTIAALDSMNGVSDATGRAAIRSDNQSLGSNVAEQRKLGYGALVAFVSAVLLLV</sequence>
<evidence type="ECO:0000256" key="1">
    <source>
        <dbReference type="SAM" id="MobiDB-lite"/>
    </source>
</evidence>
<dbReference type="SUPFAM" id="SSF51695">
    <property type="entry name" value="PLC-like phosphodiesterases"/>
    <property type="match status" value="1"/>
</dbReference>
<dbReference type="Gene3D" id="3.20.20.190">
    <property type="entry name" value="Phosphatidylinositol (PI) phosphodiesterase"/>
    <property type="match status" value="1"/>
</dbReference>
<organism evidence="3 4">
    <name type="scientific">Conoideocrella luteorostrata</name>
    <dbReference type="NCBI Taxonomy" id="1105319"/>
    <lineage>
        <taxon>Eukaryota</taxon>
        <taxon>Fungi</taxon>
        <taxon>Dikarya</taxon>
        <taxon>Ascomycota</taxon>
        <taxon>Pezizomycotina</taxon>
        <taxon>Sordariomycetes</taxon>
        <taxon>Hypocreomycetidae</taxon>
        <taxon>Hypocreales</taxon>
        <taxon>Clavicipitaceae</taxon>
        <taxon>Conoideocrella</taxon>
    </lineage>
</organism>
<protein>
    <recommendedName>
        <fullName evidence="5">PLC-like phosphodiesterase</fullName>
    </recommendedName>
</protein>
<evidence type="ECO:0000313" key="4">
    <source>
        <dbReference type="Proteomes" id="UP001251528"/>
    </source>
</evidence>
<dbReference type="Proteomes" id="UP001251528">
    <property type="component" value="Unassembled WGS sequence"/>
</dbReference>
<dbReference type="AlphaFoldDB" id="A0AAJ0CE36"/>
<reference evidence="3" key="1">
    <citation type="submission" date="2023-06" db="EMBL/GenBank/DDBJ databases">
        <title>Conoideocrella luteorostrata (Hypocreales: Clavicipitaceae), a potential biocontrol fungus for elongate hemlock scale in United States Christmas tree production areas.</title>
        <authorList>
            <person name="Barrett H."/>
            <person name="Lovett B."/>
            <person name="Macias A.M."/>
            <person name="Stajich J.E."/>
            <person name="Kasson M.T."/>
        </authorList>
    </citation>
    <scope>NUCLEOTIDE SEQUENCE</scope>
    <source>
        <strain evidence="3">ARSEF 14590</strain>
    </source>
</reference>
<dbReference type="PANTHER" id="PTHR13593">
    <property type="match status" value="1"/>
</dbReference>
<feature type="signal peptide" evidence="2">
    <location>
        <begin position="1"/>
        <end position="21"/>
    </location>
</feature>
<evidence type="ECO:0008006" key="5">
    <source>
        <dbReference type="Google" id="ProtNLM"/>
    </source>
</evidence>
<feature type="region of interest" description="Disordered" evidence="1">
    <location>
        <begin position="27"/>
        <end position="47"/>
    </location>
</feature>
<dbReference type="GO" id="GO:0008081">
    <property type="term" value="F:phosphoric diester hydrolase activity"/>
    <property type="evidence" value="ECO:0007669"/>
    <property type="project" value="InterPro"/>
</dbReference>
<keyword evidence="4" id="KW-1185">Reference proteome</keyword>
<feature type="chain" id="PRO_5042498758" description="PLC-like phosphodiesterase" evidence="2">
    <location>
        <begin position="22"/>
        <end position="374"/>
    </location>
</feature>
<name>A0AAJ0CE36_9HYPO</name>
<comment type="caution">
    <text evidence="3">The sequence shown here is derived from an EMBL/GenBank/DDBJ whole genome shotgun (WGS) entry which is preliminary data.</text>
</comment>
<feature type="compositionally biased region" description="Low complexity" evidence="1">
    <location>
        <begin position="27"/>
        <end position="41"/>
    </location>
</feature>
<gene>
    <name evidence="3" type="ORF">QQS21_010920</name>
</gene>
<evidence type="ECO:0000313" key="3">
    <source>
        <dbReference type="EMBL" id="KAK2591395.1"/>
    </source>
</evidence>
<accession>A0AAJ0CE36</accession>
<evidence type="ECO:0000256" key="2">
    <source>
        <dbReference type="SAM" id="SignalP"/>
    </source>
</evidence>
<keyword evidence="2" id="KW-0732">Signal</keyword>
<dbReference type="EMBL" id="JASWJB010000339">
    <property type="protein sequence ID" value="KAK2591395.1"/>
    <property type="molecule type" value="Genomic_DNA"/>
</dbReference>
<dbReference type="Pfam" id="PF26146">
    <property type="entry name" value="PI-PLC_X"/>
    <property type="match status" value="1"/>
</dbReference>
<dbReference type="PANTHER" id="PTHR13593:SF80">
    <property type="entry name" value="PLC-LIKE PHOSPHODIESTERASE"/>
    <property type="match status" value="1"/>
</dbReference>
<dbReference type="InterPro" id="IPR017946">
    <property type="entry name" value="PLC-like_Pdiesterase_TIM-brl"/>
</dbReference>
<dbReference type="InterPro" id="IPR051057">
    <property type="entry name" value="PI-PLC_domain"/>
</dbReference>
<proteinExistence type="predicted"/>